<reference evidence="1" key="1">
    <citation type="submission" date="2014-09" db="EMBL/GenBank/DDBJ databases">
        <authorList>
            <person name="Magalhaes I.L.F."/>
            <person name="Oliveira U."/>
            <person name="Santos F.R."/>
            <person name="Vidigal T.H.D.A."/>
            <person name="Brescovit A.D."/>
            <person name="Santos A.J."/>
        </authorList>
    </citation>
    <scope>NUCLEOTIDE SEQUENCE</scope>
    <source>
        <tissue evidence="1">Shoot tissue taken approximately 20 cm above the soil surface</tissue>
    </source>
</reference>
<sequence>MASSSIDALSVLLQ</sequence>
<protein>
    <submittedName>
        <fullName evidence="1">Uncharacterized protein</fullName>
    </submittedName>
</protein>
<reference evidence="1" key="2">
    <citation type="journal article" date="2015" name="Data Brief">
        <title>Shoot transcriptome of the giant reed, Arundo donax.</title>
        <authorList>
            <person name="Barrero R.A."/>
            <person name="Guerrero F.D."/>
            <person name="Moolhuijzen P."/>
            <person name="Goolsby J.A."/>
            <person name="Tidwell J."/>
            <person name="Bellgard S.E."/>
            <person name="Bellgard M.I."/>
        </authorList>
    </citation>
    <scope>NUCLEOTIDE SEQUENCE</scope>
    <source>
        <tissue evidence="1">Shoot tissue taken approximately 20 cm above the soil surface</tissue>
    </source>
</reference>
<accession>A0A0A9EKB9</accession>
<dbReference type="EMBL" id="GBRH01198437">
    <property type="protein sequence ID" value="JAD99458.1"/>
    <property type="molecule type" value="Transcribed_RNA"/>
</dbReference>
<evidence type="ECO:0000313" key="1">
    <source>
        <dbReference type="EMBL" id="JAD99458.1"/>
    </source>
</evidence>
<organism evidence="1">
    <name type="scientific">Arundo donax</name>
    <name type="common">Giant reed</name>
    <name type="synonym">Donax arundinaceus</name>
    <dbReference type="NCBI Taxonomy" id="35708"/>
    <lineage>
        <taxon>Eukaryota</taxon>
        <taxon>Viridiplantae</taxon>
        <taxon>Streptophyta</taxon>
        <taxon>Embryophyta</taxon>
        <taxon>Tracheophyta</taxon>
        <taxon>Spermatophyta</taxon>
        <taxon>Magnoliopsida</taxon>
        <taxon>Liliopsida</taxon>
        <taxon>Poales</taxon>
        <taxon>Poaceae</taxon>
        <taxon>PACMAD clade</taxon>
        <taxon>Arundinoideae</taxon>
        <taxon>Arundineae</taxon>
        <taxon>Arundo</taxon>
    </lineage>
</organism>
<proteinExistence type="predicted"/>
<name>A0A0A9EKB9_ARUDO</name>